<evidence type="ECO:0000256" key="5">
    <source>
        <dbReference type="SAM" id="MobiDB-lite"/>
    </source>
</evidence>
<dbReference type="AlphaFoldDB" id="J6EH25"/>
<dbReference type="GO" id="GO:0016020">
    <property type="term" value="C:membrane"/>
    <property type="evidence" value="ECO:0007669"/>
    <property type="project" value="UniProtKB-SubCell"/>
</dbReference>
<comment type="subcellular location">
    <subcellularLocation>
        <location evidence="1">Membrane</location>
        <topology evidence="1">Multi-pass membrane protein</topology>
    </subcellularLocation>
</comment>
<organism evidence="7 8">
    <name type="scientific">Saccharomyces kudriavzevii (strain ATCC MYA-4449 / AS 2.2408 / CBS 8840 / NBRC 1802 / NCYC 2889)</name>
    <name type="common">Yeast</name>
    <dbReference type="NCBI Taxonomy" id="226230"/>
    <lineage>
        <taxon>Eukaryota</taxon>
        <taxon>Fungi</taxon>
        <taxon>Dikarya</taxon>
        <taxon>Ascomycota</taxon>
        <taxon>Saccharomycotina</taxon>
        <taxon>Saccharomycetes</taxon>
        <taxon>Saccharomycetales</taxon>
        <taxon>Saccharomycetaceae</taxon>
        <taxon>Saccharomyces</taxon>
    </lineage>
</organism>
<proteinExistence type="predicted"/>
<evidence type="ECO:0000313" key="8">
    <source>
        <dbReference type="Proteomes" id="UP000002753"/>
    </source>
</evidence>
<comment type="caution">
    <text evidence="7">The sequence shown here is derived from an EMBL/GenBank/DDBJ whole genome shotgun (WGS) entry which is preliminary data.</text>
</comment>
<reference evidence="8" key="2">
    <citation type="journal article" date="2011" name="G3 (Bethesda)">
        <title>The awesome power of yeast evolutionary genetics: New genome sequences and strain resources for the Saccharomyces sensu stricto genus.</title>
        <authorList>
            <person name="Scannell D.R."/>
            <person name="Zill O.A."/>
            <person name="Rokas A."/>
            <person name="Payen C."/>
            <person name="Dunham M.J."/>
            <person name="Eisen M.B."/>
            <person name="Rine J."/>
            <person name="Johnston M."/>
            <person name="Hittinger C.T."/>
        </authorList>
    </citation>
    <scope>GENOME REANNOTATION</scope>
    <source>
        <strain evidence="8">ATCC MYA-4449 / AS 2.2408 / CBS 8840 / NBRC 1802 / NCYC 2889</strain>
    </source>
</reference>
<evidence type="ECO:0000256" key="2">
    <source>
        <dbReference type="ARBA" id="ARBA00022692"/>
    </source>
</evidence>
<accession>J6EH25</accession>
<feature type="transmembrane region" description="Helical" evidence="6">
    <location>
        <begin position="153"/>
        <end position="171"/>
    </location>
</feature>
<feature type="region of interest" description="Disordered" evidence="5">
    <location>
        <begin position="308"/>
        <end position="351"/>
    </location>
</feature>
<dbReference type="Proteomes" id="UP000002753">
    <property type="component" value="Unassembled WGS sequence"/>
</dbReference>
<dbReference type="EMBL" id="AACI03001283">
    <property type="protein sequence ID" value="EJT42722.1"/>
    <property type="molecule type" value="Genomic_DNA"/>
</dbReference>
<feature type="transmembrane region" description="Helical" evidence="6">
    <location>
        <begin position="119"/>
        <end position="141"/>
    </location>
</feature>
<evidence type="ECO:0000256" key="3">
    <source>
        <dbReference type="ARBA" id="ARBA00022989"/>
    </source>
</evidence>
<dbReference type="InterPro" id="IPR035952">
    <property type="entry name" value="Rhomboid-like_sf"/>
</dbReference>
<evidence type="ECO:0000256" key="6">
    <source>
        <dbReference type="SAM" id="Phobius"/>
    </source>
</evidence>
<feature type="transmembrane region" description="Helical" evidence="6">
    <location>
        <begin position="214"/>
        <end position="240"/>
    </location>
</feature>
<dbReference type="HOGENOM" id="CLU_057574_1_0_1"/>
<feature type="transmembrane region" description="Helical" evidence="6">
    <location>
        <begin position="36"/>
        <end position="61"/>
    </location>
</feature>
<evidence type="ECO:0000256" key="1">
    <source>
        <dbReference type="ARBA" id="ARBA00004141"/>
    </source>
</evidence>
<reference evidence="7 8" key="1">
    <citation type="journal article" date="2003" name="Science">
        <title>Finding functional features in Saccharomyces genomes by phylogenetic footprinting.</title>
        <authorList>
            <person name="Cliften P.F."/>
            <person name="Sudarsanam P."/>
            <person name="Desikan A."/>
            <person name="Fulton L."/>
            <person name="Fulton B."/>
            <person name="Majors J."/>
            <person name="Waterston R."/>
            <person name="Cohen B.A."/>
            <person name="Johnston M."/>
        </authorList>
    </citation>
    <scope>NUCLEOTIDE SEQUENCE [LARGE SCALE GENOMIC DNA]</scope>
    <source>
        <strain evidence="8">ATCC MYA-4449 / AS 2.2408 / CBS 8840 / NBRC 1802 / NCYC 2889</strain>
    </source>
</reference>
<keyword evidence="4 6" id="KW-0472">Membrane</keyword>
<feature type="transmembrane region" description="Helical" evidence="6">
    <location>
        <begin position="81"/>
        <end position="107"/>
    </location>
</feature>
<keyword evidence="2 6" id="KW-0812">Transmembrane</keyword>
<keyword evidence="3 6" id="KW-1133">Transmembrane helix</keyword>
<feature type="compositionally biased region" description="Polar residues" evidence="5">
    <location>
        <begin position="316"/>
        <end position="327"/>
    </location>
</feature>
<gene>
    <name evidence="7" type="primary">YOL073C</name>
    <name evidence="7" type="ORF">SKUD_144302</name>
</gene>
<dbReference type="SUPFAM" id="SSF144091">
    <property type="entry name" value="Rhomboid-like"/>
    <property type="match status" value="1"/>
</dbReference>
<keyword evidence="8" id="KW-1185">Reference proteome</keyword>
<evidence type="ECO:0000313" key="7">
    <source>
        <dbReference type="EMBL" id="EJT42722.1"/>
    </source>
</evidence>
<name>J6EH25_SACK1</name>
<protein>
    <submittedName>
        <fullName evidence="7">YOL073C-like protein</fullName>
    </submittedName>
</protein>
<evidence type="ECO:0000256" key="4">
    <source>
        <dbReference type="ARBA" id="ARBA00023136"/>
    </source>
</evidence>
<dbReference type="STRING" id="226230.J6EH25"/>
<sequence length="351" mass="39642">MNKKKLMNELYFQRERRPITQEIKQSLYTMSMEPPVGLTAMPVTKLAMITTLVVPLMASIANYKHIFLLQYDPFLQTYHQYYRLFIFQFCAINESDTILLALLWYLFRHLERLLGSHKYLTLIVLSWAYTTLVLLGLNLVWNSFVGKFPWLQWNNFTTGSLPIILSLVHFYKEYTPQIYEWHIRLLGPRRGSANWNDNKQEGKGVVQWKINDQFLLNGLILLLILNQGLAGVLCGFVSWMCGIFIDKGLLPGLDHWRIPFVLHWISQGPPTRTNVAMAANTATDTAAARATADAAIAASGSANTTTAGLTSMPLHGSSTTPTNTSNAGDDEPGADEPARPLGVQFLDTFRR</sequence>